<gene>
    <name evidence="2" type="ORF">DERYTH_LOCUS9005</name>
</gene>
<evidence type="ECO:0000313" key="2">
    <source>
        <dbReference type="EMBL" id="CAG8628163.1"/>
    </source>
</evidence>
<feature type="compositionally biased region" description="Basic and acidic residues" evidence="1">
    <location>
        <begin position="1"/>
        <end position="17"/>
    </location>
</feature>
<feature type="compositionally biased region" description="Basic and acidic residues" evidence="1">
    <location>
        <begin position="23"/>
        <end position="39"/>
    </location>
</feature>
<dbReference type="AlphaFoldDB" id="A0A9N9GRD5"/>
<reference evidence="2" key="1">
    <citation type="submission" date="2021-06" db="EMBL/GenBank/DDBJ databases">
        <authorList>
            <person name="Kallberg Y."/>
            <person name="Tangrot J."/>
            <person name="Rosling A."/>
        </authorList>
    </citation>
    <scope>NUCLEOTIDE SEQUENCE</scope>
    <source>
        <strain evidence="2">MA453B</strain>
    </source>
</reference>
<organism evidence="2 3">
    <name type="scientific">Dentiscutata erythropus</name>
    <dbReference type="NCBI Taxonomy" id="1348616"/>
    <lineage>
        <taxon>Eukaryota</taxon>
        <taxon>Fungi</taxon>
        <taxon>Fungi incertae sedis</taxon>
        <taxon>Mucoromycota</taxon>
        <taxon>Glomeromycotina</taxon>
        <taxon>Glomeromycetes</taxon>
        <taxon>Diversisporales</taxon>
        <taxon>Gigasporaceae</taxon>
        <taxon>Dentiscutata</taxon>
    </lineage>
</organism>
<sequence length="39" mass="4573">QATTKRSNEQKTSEKTKKASAYEQKKKTPVEDNKLKEYQ</sequence>
<dbReference type="EMBL" id="CAJVPY010004792">
    <property type="protein sequence ID" value="CAG8628163.1"/>
    <property type="molecule type" value="Genomic_DNA"/>
</dbReference>
<protein>
    <submittedName>
        <fullName evidence="2">20888_t:CDS:1</fullName>
    </submittedName>
</protein>
<feature type="non-terminal residue" evidence="2">
    <location>
        <position position="1"/>
    </location>
</feature>
<accession>A0A9N9GRD5</accession>
<comment type="caution">
    <text evidence="2">The sequence shown here is derived from an EMBL/GenBank/DDBJ whole genome shotgun (WGS) entry which is preliminary data.</text>
</comment>
<evidence type="ECO:0000256" key="1">
    <source>
        <dbReference type="SAM" id="MobiDB-lite"/>
    </source>
</evidence>
<proteinExistence type="predicted"/>
<name>A0A9N9GRD5_9GLOM</name>
<feature type="region of interest" description="Disordered" evidence="1">
    <location>
        <begin position="1"/>
        <end position="39"/>
    </location>
</feature>
<dbReference type="Proteomes" id="UP000789405">
    <property type="component" value="Unassembled WGS sequence"/>
</dbReference>
<keyword evidence="3" id="KW-1185">Reference proteome</keyword>
<evidence type="ECO:0000313" key="3">
    <source>
        <dbReference type="Proteomes" id="UP000789405"/>
    </source>
</evidence>